<dbReference type="EMBL" id="CAEZUF010000001">
    <property type="protein sequence ID" value="CAB4582834.1"/>
    <property type="molecule type" value="Genomic_DNA"/>
</dbReference>
<dbReference type="EMBL" id="CAFBPL010000009">
    <property type="protein sequence ID" value="CAB5008878.1"/>
    <property type="molecule type" value="Genomic_DNA"/>
</dbReference>
<gene>
    <name evidence="1" type="ORF">UFOPK1791_00014</name>
    <name evidence="2" type="ORF">UFOPK2312_00168</name>
    <name evidence="3" type="ORF">UFOPK2802_00034</name>
    <name evidence="4" type="ORF">UFOPK3083_00214</name>
    <name evidence="5" type="ORF">UFOPK3783_00073</name>
    <name evidence="6" type="ORF">UFOPK3948_00033</name>
    <name evidence="7" type="ORF">UFOPK4113_00179</name>
</gene>
<dbReference type="Pfam" id="PF18986">
    <property type="entry name" value="DUF5719"/>
    <property type="match status" value="1"/>
</dbReference>
<evidence type="ECO:0000313" key="7">
    <source>
        <dbReference type="EMBL" id="CAB5008878.1"/>
    </source>
</evidence>
<dbReference type="EMBL" id="CAEZYX010000002">
    <property type="protein sequence ID" value="CAB4733270.1"/>
    <property type="molecule type" value="Genomic_DNA"/>
</dbReference>
<dbReference type="InterPro" id="IPR043777">
    <property type="entry name" value="DUF5719"/>
</dbReference>
<protein>
    <submittedName>
        <fullName evidence="3">Unannotated protein</fullName>
    </submittedName>
</protein>
<dbReference type="EMBL" id="CAEZWY010000009">
    <property type="protein sequence ID" value="CAB4663669.1"/>
    <property type="molecule type" value="Genomic_DNA"/>
</dbReference>
<sequence length="437" mass="46301">MKKFGFVPYLAIIVIGFLTATYLPQENQQIEFTQSFPATVCPTTANSGNAVALLPNKNLRIRDIAPGKAALKFRKPGSNSPVIGSKPILITGNPSTTAVIQSKGSTWTGAAICTAGIADSWFVGGSGGLTSQSVLSIVNSGLSEAIVDISAFSENLGVVKRAITIKQNLQVNIRLDSFAPGSNSTVLHLETRSGRVTSYLFDERKKGLKFYGGDFVNSQSAPKINISIAGILTNAGKNGKITHSVRFLAPFDSNANVNLQVLGSNGVFTPVGFDSIILKAGVVKEIPLNIDLGKTPIGVKITSDQPIVASVYTYIESKSSRDFTWSTPSGNLIKASINIDGLEPTLALAGSSIDVNIKWTDFRNKSFIKTIHASDLINWKVPANTRLIEVTSLRTSVPLEGAGFVWGSTAGIAFLPLKTGSILESSSLPISNISVIS</sequence>
<evidence type="ECO:0000313" key="2">
    <source>
        <dbReference type="EMBL" id="CAB4663669.1"/>
    </source>
</evidence>
<accession>A0A6J6SED9</accession>
<evidence type="ECO:0000313" key="5">
    <source>
        <dbReference type="EMBL" id="CAB4937163.1"/>
    </source>
</evidence>
<dbReference type="EMBL" id="CAFBNI010000003">
    <property type="protein sequence ID" value="CAB4937163.1"/>
    <property type="molecule type" value="Genomic_DNA"/>
</dbReference>
<evidence type="ECO:0000313" key="1">
    <source>
        <dbReference type="EMBL" id="CAB4582834.1"/>
    </source>
</evidence>
<evidence type="ECO:0000313" key="3">
    <source>
        <dbReference type="EMBL" id="CAB4733270.1"/>
    </source>
</evidence>
<name>A0A6J6SED9_9ZZZZ</name>
<dbReference type="EMBL" id="CAFAAT010000010">
    <property type="protein sequence ID" value="CAB4798849.1"/>
    <property type="molecule type" value="Genomic_DNA"/>
</dbReference>
<reference evidence="3" key="1">
    <citation type="submission" date="2020-05" db="EMBL/GenBank/DDBJ databases">
        <authorList>
            <person name="Chiriac C."/>
            <person name="Salcher M."/>
            <person name="Ghai R."/>
            <person name="Kavagutti S V."/>
        </authorList>
    </citation>
    <scope>NUCLEOTIDE SEQUENCE</scope>
</reference>
<dbReference type="AlphaFoldDB" id="A0A6J6SED9"/>
<evidence type="ECO:0000313" key="6">
    <source>
        <dbReference type="EMBL" id="CAB4970183.1"/>
    </source>
</evidence>
<proteinExistence type="predicted"/>
<organism evidence="3">
    <name type="scientific">freshwater metagenome</name>
    <dbReference type="NCBI Taxonomy" id="449393"/>
    <lineage>
        <taxon>unclassified sequences</taxon>
        <taxon>metagenomes</taxon>
        <taxon>ecological metagenomes</taxon>
    </lineage>
</organism>
<evidence type="ECO:0000313" key="4">
    <source>
        <dbReference type="EMBL" id="CAB4798849.1"/>
    </source>
</evidence>
<dbReference type="EMBL" id="CAFBOI010000002">
    <property type="protein sequence ID" value="CAB4970183.1"/>
    <property type="molecule type" value="Genomic_DNA"/>
</dbReference>